<feature type="compositionally biased region" description="Polar residues" evidence="5">
    <location>
        <begin position="1"/>
        <end position="14"/>
    </location>
</feature>
<feature type="region of interest" description="Disordered" evidence="5">
    <location>
        <begin position="1"/>
        <end position="34"/>
    </location>
</feature>
<organism evidence="7 8">
    <name type="scientific">Rhinocladiella mackenziei CBS 650.93</name>
    <dbReference type="NCBI Taxonomy" id="1442369"/>
    <lineage>
        <taxon>Eukaryota</taxon>
        <taxon>Fungi</taxon>
        <taxon>Dikarya</taxon>
        <taxon>Ascomycota</taxon>
        <taxon>Pezizomycotina</taxon>
        <taxon>Eurotiomycetes</taxon>
        <taxon>Chaetothyriomycetidae</taxon>
        <taxon>Chaetothyriales</taxon>
        <taxon>Herpotrichiellaceae</taxon>
        <taxon>Rhinocladiella</taxon>
    </lineage>
</organism>
<evidence type="ECO:0000256" key="5">
    <source>
        <dbReference type="SAM" id="MobiDB-lite"/>
    </source>
</evidence>
<feature type="compositionally biased region" description="Basic and acidic residues" evidence="5">
    <location>
        <begin position="288"/>
        <end position="303"/>
    </location>
</feature>
<dbReference type="Proteomes" id="UP000053617">
    <property type="component" value="Unassembled WGS sequence"/>
</dbReference>
<keyword evidence="3 4" id="KW-0862">Zinc</keyword>
<feature type="region of interest" description="Disordered" evidence="5">
    <location>
        <begin position="722"/>
        <end position="756"/>
    </location>
</feature>
<dbReference type="Pfam" id="PF00642">
    <property type="entry name" value="zf-CCCH"/>
    <property type="match status" value="1"/>
</dbReference>
<dbReference type="SMART" id="SM00356">
    <property type="entry name" value="ZnF_C3H1"/>
    <property type="match status" value="1"/>
</dbReference>
<feature type="region of interest" description="Disordered" evidence="5">
    <location>
        <begin position="1038"/>
        <end position="1105"/>
    </location>
</feature>
<feature type="region of interest" description="Disordered" evidence="5">
    <location>
        <begin position="52"/>
        <end position="176"/>
    </location>
</feature>
<feature type="compositionally biased region" description="Low complexity" evidence="5">
    <location>
        <begin position="621"/>
        <end position="689"/>
    </location>
</feature>
<proteinExistence type="predicted"/>
<dbReference type="GO" id="GO:0008270">
    <property type="term" value="F:zinc ion binding"/>
    <property type="evidence" value="ECO:0007669"/>
    <property type="project" value="UniProtKB-KW"/>
</dbReference>
<keyword evidence="1 4" id="KW-0479">Metal-binding</keyword>
<evidence type="ECO:0000256" key="1">
    <source>
        <dbReference type="ARBA" id="ARBA00022723"/>
    </source>
</evidence>
<feature type="compositionally biased region" description="Polar residues" evidence="5">
    <location>
        <begin position="929"/>
        <end position="964"/>
    </location>
</feature>
<dbReference type="InterPro" id="IPR036855">
    <property type="entry name" value="Znf_CCCH_sf"/>
</dbReference>
<accession>A0A0D2ICU9</accession>
<evidence type="ECO:0000256" key="3">
    <source>
        <dbReference type="ARBA" id="ARBA00022833"/>
    </source>
</evidence>
<feature type="compositionally biased region" description="Basic residues" evidence="5">
    <location>
        <begin position="747"/>
        <end position="756"/>
    </location>
</feature>
<feature type="region of interest" description="Disordered" evidence="5">
    <location>
        <begin position="237"/>
        <end position="358"/>
    </location>
</feature>
<evidence type="ECO:0000256" key="4">
    <source>
        <dbReference type="PROSITE-ProRule" id="PRU00723"/>
    </source>
</evidence>
<evidence type="ECO:0000313" key="7">
    <source>
        <dbReference type="EMBL" id="KIX01056.1"/>
    </source>
</evidence>
<reference evidence="7 8" key="1">
    <citation type="submission" date="2015-01" db="EMBL/GenBank/DDBJ databases">
        <title>The Genome Sequence of Rhinocladiella mackenzie CBS 650.93.</title>
        <authorList>
            <consortium name="The Broad Institute Genomics Platform"/>
            <person name="Cuomo C."/>
            <person name="de Hoog S."/>
            <person name="Gorbushina A."/>
            <person name="Stielow B."/>
            <person name="Teixiera M."/>
            <person name="Abouelleil A."/>
            <person name="Chapman S.B."/>
            <person name="Priest M."/>
            <person name="Young S.K."/>
            <person name="Wortman J."/>
            <person name="Nusbaum C."/>
            <person name="Birren B."/>
        </authorList>
    </citation>
    <scope>NUCLEOTIDE SEQUENCE [LARGE SCALE GENOMIC DNA]</scope>
    <source>
        <strain evidence="7 8">CBS 650.93</strain>
    </source>
</reference>
<feature type="compositionally biased region" description="Polar residues" evidence="5">
    <location>
        <begin position="257"/>
        <end position="283"/>
    </location>
</feature>
<feature type="compositionally biased region" description="Polar residues" evidence="5">
    <location>
        <begin position="135"/>
        <end position="144"/>
    </location>
</feature>
<gene>
    <name evidence="7" type="ORF">Z518_10122</name>
</gene>
<feature type="compositionally biased region" description="Acidic residues" evidence="5">
    <location>
        <begin position="808"/>
        <end position="825"/>
    </location>
</feature>
<feature type="region of interest" description="Disordered" evidence="5">
    <location>
        <begin position="544"/>
        <end position="570"/>
    </location>
</feature>
<dbReference type="EMBL" id="KN847482">
    <property type="protein sequence ID" value="KIX01056.1"/>
    <property type="molecule type" value="Genomic_DNA"/>
</dbReference>
<dbReference type="SUPFAM" id="SSF90229">
    <property type="entry name" value="CCCH zinc finger"/>
    <property type="match status" value="1"/>
</dbReference>
<sequence length="1132" mass="124147">MDPSTDPSTHNQSYGFLDGIQAYSNSDNLQNGEDYSQYFDPALFENTTIGQSFSQQPQSISQNFDSNIPRQSNSPGIQQYTSAQPTYSHQQYSQSLYDSRQLSQPNYDPRFYPRHSPSPVGFDGGYPYQSPMGYPNQNYNSQHMNMPPRQDHTPTPNYPPRQQHPSPYVNIGPRPSQLSQVQNADMMHFGNFPEQNHQPSSAFVDPSMLTGNQMINANNNNSNFPAHQQYMPPSYFKAGSTVDPRSLQGVQPLQPMPTASSQSPHPGKTIIQSCHSNLTNSAPAVQPKPEKIAKSKTPKDPHAPRKSKTKTKKDVAADTKTEEQASDSESSSDDELSFEDEDPPEMTPTLLTVSAPTDERGKALYSSVQAVWAPRNRPAPPEKIRNGIAGFGDTVRSLRDAWKVKNDSLRKAEIPNSPTASDAARLKDEVARYRTVMESVMARSNMYGHPAIVKRLGENQFTMSALYSFMLDRFNAGDYDSPLVSAILEFVVKFETLDTEMLEMTKLSKILQRFTKRASSEIKTMAQTILDNAAAASAKKASAAAAENKSDKPASPKSTGSPADGARKEVVTGMKRPREGDSSSQSAPKKVVKVIAQSSKPLALQNAERRKALETAKTGEKSATTTTATTSTANAAGKAKVAVTAPPKSASFSSLMSASKKPGTSLAARAAAAAKDKTTTGPSAGSTPSSKKENARKESPPRNVSSAPVAKTASSFLGLLADMEKKPEKEAKKETEIPNETEEQRAKRLRKEARRKLRVSWKADAELVETRLFTHDPEEEIGHGDSMRRDAGDTGREGEALKLHKDMEELEEEEEEEEDSFEELEPYSPPSEVDFSVLKDETDSLSINSIKYGGTVKPESPSSEKQNKHEQDTVMATYASKADRPSTPKEPDDSMEDEGDFEPAEPETPFGEPNETTRRREKEYLARQAQKQPTPNTMPTRTDLATQVQAMSAVQTPQQQSTGVSPELQRVLSMLQQQNQSTPPPQAAPASNVNLQALLQTVQQVTQQFQGQNQPPQYQAPAQNTAISANLSALLASMQQSSQAQPAPLPIGLSNNPNPYPGAIDDSSRKHARADSNDYDNDYSRKGGNKKKKGGVSGDQPKPYNYKTQICSFWEQGKCIKGDACTYRHGDE</sequence>
<feature type="compositionally biased region" description="Basic and acidic residues" evidence="5">
    <location>
        <begin position="915"/>
        <end position="925"/>
    </location>
</feature>
<feature type="compositionally biased region" description="Basic and acidic residues" evidence="5">
    <location>
        <begin position="312"/>
        <end position="323"/>
    </location>
</feature>
<dbReference type="GeneID" id="25298193"/>
<protein>
    <submittedName>
        <fullName evidence="7">Rhinocladiella mackenziei CBS 650.93 unplaced genomic scaffold supercont1.8, whole genome shotgun sequence</fullName>
    </submittedName>
</protein>
<evidence type="ECO:0000259" key="6">
    <source>
        <dbReference type="PROSITE" id="PS50103"/>
    </source>
</evidence>
<feature type="region of interest" description="Disordered" evidence="5">
    <location>
        <begin position="602"/>
        <end position="710"/>
    </location>
</feature>
<feature type="compositionally biased region" description="Polar residues" evidence="5">
    <location>
        <begin position="63"/>
        <end position="106"/>
    </location>
</feature>
<dbReference type="AlphaFoldDB" id="A0A0D2ICU9"/>
<dbReference type="OrthoDB" id="4347at2759"/>
<dbReference type="VEuPathDB" id="FungiDB:Z518_10122"/>
<keyword evidence="2 4" id="KW-0863">Zinc-finger</keyword>
<dbReference type="Gene3D" id="4.10.1000.10">
    <property type="entry name" value="Zinc finger, CCCH-type"/>
    <property type="match status" value="1"/>
</dbReference>
<feature type="compositionally biased region" description="Basic and acidic residues" evidence="5">
    <location>
        <begin position="770"/>
        <end position="807"/>
    </location>
</feature>
<feature type="compositionally biased region" description="Acidic residues" evidence="5">
    <location>
        <begin position="893"/>
        <end position="905"/>
    </location>
</feature>
<keyword evidence="8" id="KW-1185">Reference proteome</keyword>
<dbReference type="InterPro" id="IPR000571">
    <property type="entry name" value="Znf_CCCH"/>
</dbReference>
<dbReference type="RefSeq" id="XP_013268192.1">
    <property type="nucleotide sequence ID" value="XM_013412738.1"/>
</dbReference>
<feature type="compositionally biased region" description="Basic and acidic residues" evidence="5">
    <location>
        <begin position="1066"/>
        <end position="1076"/>
    </location>
</feature>
<evidence type="ECO:0000313" key="8">
    <source>
        <dbReference type="Proteomes" id="UP000053617"/>
    </source>
</evidence>
<feature type="compositionally biased region" description="Acidic residues" evidence="5">
    <location>
        <begin position="324"/>
        <end position="344"/>
    </location>
</feature>
<dbReference type="PROSITE" id="PS50103">
    <property type="entry name" value="ZF_C3H1"/>
    <property type="match status" value="1"/>
</dbReference>
<feature type="compositionally biased region" description="Low complexity" evidence="5">
    <location>
        <begin position="52"/>
        <end position="62"/>
    </location>
</feature>
<name>A0A0D2ICU9_9EURO</name>
<evidence type="ECO:0000256" key="2">
    <source>
        <dbReference type="ARBA" id="ARBA00022771"/>
    </source>
</evidence>
<feature type="region of interest" description="Disordered" evidence="5">
    <location>
        <begin position="770"/>
        <end position="994"/>
    </location>
</feature>
<feature type="compositionally biased region" description="Polar residues" evidence="5">
    <location>
        <begin position="22"/>
        <end position="34"/>
    </location>
</feature>
<feature type="compositionally biased region" description="Basic and acidic residues" evidence="5">
    <location>
        <begin position="607"/>
        <end position="620"/>
    </location>
</feature>
<feature type="compositionally biased region" description="Basic and acidic residues" evidence="5">
    <location>
        <begin position="722"/>
        <end position="746"/>
    </location>
</feature>
<feature type="compositionally biased region" description="Basic and acidic residues" evidence="5">
    <location>
        <begin position="881"/>
        <end position="892"/>
    </location>
</feature>
<feature type="compositionally biased region" description="Basic and acidic residues" evidence="5">
    <location>
        <begin position="690"/>
        <end position="700"/>
    </location>
</feature>
<dbReference type="HOGENOM" id="CLU_008693_0_1_1"/>
<feature type="domain" description="C3H1-type" evidence="6">
    <location>
        <begin position="1105"/>
        <end position="1132"/>
    </location>
</feature>
<feature type="zinc finger region" description="C3H1-type" evidence="4">
    <location>
        <begin position="1105"/>
        <end position="1132"/>
    </location>
</feature>
<dbReference type="STRING" id="1442369.A0A0D2ICU9"/>